<dbReference type="PANTHER" id="PTHR31142:SF3">
    <property type="entry name" value="THH1_TOM1_TOM3 DOMAIN-CONTAINING PROTEIN"/>
    <property type="match status" value="1"/>
</dbReference>
<name>H3HBD6_PHYRM</name>
<evidence type="ECO:0000313" key="2">
    <source>
        <dbReference type="EnsemblProtists" id="Phyra94049"/>
    </source>
</evidence>
<feature type="transmembrane region" description="Helical" evidence="1">
    <location>
        <begin position="347"/>
        <end position="366"/>
    </location>
</feature>
<feature type="transmembrane region" description="Helical" evidence="1">
    <location>
        <begin position="260"/>
        <end position="279"/>
    </location>
</feature>
<reference evidence="3" key="1">
    <citation type="journal article" date="2006" name="Science">
        <title>Phytophthora genome sequences uncover evolutionary origins and mechanisms of pathogenesis.</title>
        <authorList>
            <person name="Tyler B.M."/>
            <person name="Tripathy S."/>
            <person name="Zhang X."/>
            <person name="Dehal P."/>
            <person name="Jiang R.H."/>
            <person name="Aerts A."/>
            <person name="Arredondo F.D."/>
            <person name="Baxter L."/>
            <person name="Bensasson D."/>
            <person name="Beynon J.L."/>
            <person name="Chapman J."/>
            <person name="Damasceno C.M."/>
            <person name="Dorrance A.E."/>
            <person name="Dou D."/>
            <person name="Dickerman A.W."/>
            <person name="Dubchak I.L."/>
            <person name="Garbelotto M."/>
            <person name="Gijzen M."/>
            <person name="Gordon S.G."/>
            <person name="Govers F."/>
            <person name="Grunwald N.J."/>
            <person name="Huang W."/>
            <person name="Ivors K.L."/>
            <person name="Jones R.W."/>
            <person name="Kamoun S."/>
            <person name="Krampis K."/>
            <person name="Lamour K.H."/>
            <person name="Lee M.K."/>
            <person name="McDonald W.H."/>
            <person name="Medina M."/>
            <person name="Meijer H.J."/>
            <person name="Nordberg E.K."/>
            <person name="Maclean D.J."/>
            <person name="Ospina-Giraldo M.D."/>
            <person name="Morris P.F."/>
            <person name="Phuntumart V."/>
            <person name="Putnam N.H."/>
            <person name="Rash S."/>
            <person name="Rose J.K."/>
            <person name="Sakihama Y."/>
            <person name="Salamov A.A."/>
            <person name="Savidor A."/>
            <person name="Scheuring C.F."/>
            <person name="Smith B.M."/>
            <person name="Sobral B.W."/>
            <person name="Terry A."/>
            <person name="Torto-Alalibo T.A."/>
            <person name="Win J."/>
            <person name="Xu Z."/>
            <person name="Zhang H."/>
            <person name="Grigoriev I.V."/>
            <person name="Rokhsar D.S."/>
            <person name="Boore J.L."/>
        </authorList>
    </citation>
    <scope>NUCLEOTIDE SEQUENCE [LARGE SCALE GENOMIC DNA]</scope>
    <source>
        <strain evidence="3">Pr102</strain>
    </source>
</reference>
<dbReference type="PANTHER" id="PTHR31142">
    <property type="entry name" value="TOBAMOVIRUS MULTIPLICATION PROTEIN 1-LIKE ISOFORM X1"/>
    <property type="match status" value="1"/>
</dbReference>
<feature type="transmembrane region" description="Helical" evidence="1">
    <location>
        <begin position="570"/>
        <end position="590"/>
    </location>
</feature>
<keyword evidence="1" id="KW-0472">Membrane</keyword>
<keyword evidence="1" id="KW-1133">Transmembrane helix</keyword>
<organism evidence="2 3">
    <name type="scientific">Phytophthora ramorum</name>
    <name type="common">Sudden oak death agent</name>
    <dbReference type="NCBI Taxonomy" id="164328"/>
    <lineage>
        <taxon>Eukaryota</taxon>
        <taxon>Sar</taxon>
        <taxon>Stramenopiles</taxon>
        <taxon>Oomycota</taxon>
        <taxon>Peronosporomycetes</taxon>
        <taxon>Peronosporales</taxon>
        <taxon>Peronosporaceae</taxon>
        <taxon>Phytophthora</taxon>
    </lineage>
</organism>
<evidence type="ECO:0008006" key="4">
    <source>
        <dbReference type="Google" id="ProtNLM"/>
    </source>
</evidence>
<dbReference type="EMBL" id="DS566008">
    <property type="status" value="NOT_ANNOTATED_CDS"/>
    <property type="molecule type" value="Genomic_DNA"/>
</dbReference>
<sequence length="647" mass="70773">MMLGMNITEATCDFGLAQTSAGCVRTLASYDQSGYLTLQIAYCVVGVLTELASAIMYWRAVKYDGSPVQQYSFILCSYASLTLIVRGADPTSYGHIIPRPVGAFLTDSCTAALYSVYILALGYWALVIQQGAALIGQPTHLKSMEAAAITIVWAFYIAYNFSLFAFKGFQPAALNYVQFLMLSDDEDGVPVVTEPRYALRRPNEGHSAKIKKILVAAEAISVVVIAGQLYMAVTNVTNSPVELSCANGSLCDTITAKWSLLHTLQVVCVWIILWVFRGVQKKAVIPRPRGSVVAAEFALCESGCTSSAMTLNITDATCWYGLAQTEDGCVRTLASYDPDAYLRSQTIYCALGAVSVVASGIMYWRAVKYEGSPLQNYCFLLSAYASVTVIIRGADPSSYGHIFPRPVTGWLADSCTAALYSVYILALGYWALIIQRGAAVVDKPARLKCLESLAIAFVWAFYAAYDMSLFAFKGFQPLWMVYMQLVISACILGVISTTFLVYGLRVLSRLQAYEREAKLRMSSVLYERMIPNESFNLAVSSDDGGVPIVPEPTFARRRPHEGHATKIKKILLVAESVSLVVMAGQLYMAVQRASNAPVELSCANGSLCDTVKSSISLLHLFQCACVWVLLWTFRGMKKKNTVPHPIV</sequence>
<dbReference type="InterPro" id="IPR040226">
    <property type="entry name" value="THH1/TOM1/TOM3"/>
</dbReference>
<dbReference type="eggNOG" id="ENOG502S9EI">
    <property type="taxonomic scope" value="Eukaryota"/>
</dbReference>
<dbReference type="VEuPathDB" id="FungiDB:KRP23_557"/>
<dbReference type="AlphaFoldDB" id="H3HBD6"/>
<feature type="transmembrane region" description="Helical" evidence="1">
    <location>
        <begin position="410"/>
        <end position="432"/>
    </location>
</feature>
<dbReference type="OMA" id="IMYWRAV"/>
<feature type="transmembrane region" description="Helical" evidence="1">
    <location>
        <begin position="101"/>
        <end position="126"/>
    </location>
</feature>
<keyword evidence="3" id="KW-1185">Reference proteome</keyword>
<feature type="transmembrane region" description="Helical" evidence="1">
    <location>
        <begin position="453"/>
        <end position="472"/>
    </location>
</feature>
<feature type="transmembrane region" description="Helical" evidence="1">
    <location>
        <begin position="146"/>
        <end position="166"/>
    </location>
</feature>
<feature type="transmembrane region" description="Helical" evidence="1">
    <location>
        <begin position="213"/>
        <end position="233"/>
    </location>
</feature>
<dbReference type="VEuPathDB" id="FungiDB:KRP22_6540"/>
<evidence type="ECO:0000313" key="3">
    <source>
        <dbReference type="Proteomes" id="UP000005238"/>
    </source>
</evidence>
<keyword evidence="1" id="KW-0812">Transmembrane</keyword>
<proteinExistence type="predicted"/>
<feature type="transmembrane region" description="Helical" evidence="1">
    <location>
        <begin position="615"/>
        <end position="633"/>
    </location>
</feature>
<dbReference type="EnsemblProtists" id="Phyra94049">
    <property type="protein sequence ID" value="Phyra94049"/>
    <property type="gene ID" value="Phyra94049"/>
</dbReference>
<dbReference type="VEuPathDB" id="FungiDB:KRP23_556"/>
<dbReference type="Proteomes" id="UP000005238">
    <property type="component" value="Unassembled WGS sequence"/>
</dbReference>
<protein>
    <recommendedName>
        <fullName evidence="4">THH1/TOM1/TOM3 domain-containing protein</fullName>
    </recommendedName>
</protein>
<accession>H3HBD6</accession>
<feature type="transmembrane region" description="Helical" evidence="1">
    <location>
        <begin position="478"/>
        <end position="502"/>
    </location>
</feature>
<dbReference type="VEuPathDB" id="FungiDB:KRP22_6541"/>
<dbReference type="InParanoid" id="H3HBD6"/>
<reference evidence="2" key="2">
    <citation type="submission" date="2015-06" db="UniProtKB">
        <authorList>
            <consortium name="EnsemblProtists"/>
        </authorList>
    </citation>
    <scope>IDENTIFICATION</scope>
    <source>
        <strain evidence="2">Pr102</strain>
    </source>
</reference>
<evidence type="ECO:0000256" key="1">
    <source>
        <dbReference type="SAM" id="Phobius"/>
    </source>
</evidence>
<dbReference type="HOGENOM" id="CLU_406282_0_0_1"/>
<feature type="transmembrane region" description="Helical" evidence="1">
    <location>
        <begin position="35"/>
        <end position="58"/>
    </location>
</feature>